<dbReference type="Proteomes" id="UP000831796">
    <property type="component" value="Chromosome"/>
</dbReference>
<dbReference type="RefSeq" id="WP_244674785.1">
    <property type="nucleotide sequence ID" value="NZ_CP095046.1"/>
</dbReference>
<sequence length="121" mass="12744">MEGNTALAICSMPWVCSYLGRGGLAYFAQNAPGCATNAAVQQGCQVLSTPEPAAQLAAAYPNPVSEVLYLRVAARFQVCDLLGRVLLQGEGASIPVATLPQGLYLVQTGPELKSSFRISKR</sequence>
<dbReference type="AlphaFoldDB" id="A0A8T9Q5X3"/>
<dbReference type="EMBL" id="CP095046">
    <property type="protein sequence ID" value="UOQ71378.1"/>
    <property type="molecule type" value="Genomic_DNA"/>
</dbReference>
<keyword evidence="2" id="KW-1185">Reference proteome</keyword>
<evidence type="ECO:0000313" key="2">
    <source>
        <dbReference type="Proteomes" id="UP000831796"/>
    </source>
</evidence>
<gene>
    <name evidence="1" type="ORF">MUN79_22565</name>
</gene>
<proteinExistence type="predicted"/>
<dbReference type="NCBIfam" id="TIGR04183">
    <property type="entry name" value="Por_Secre_tail"/>
    <property type="match status" value="1"/>
</dbReference>
<protein>
    <submittedName>
        <fullName evidence="1">T9SS type A sorting domain-containing protein</fullName>
    </submittedName>
</protein>
<accession>A0A8T9Q5X3</accession>
<evidence type="ECO:0000313" key="1">
    <source>
        <dbReference type="EMBL" id="UOQ71378.1"/>
    </source>
</evidence>
<reference evidence="1" key="1">
    <citation type="submission" date="2022-04" db="EMBL/GenBank/DDBJ databases">
        <title>Hymenobacter sp. isolated from the air.</title>
        <authorList>
            <person name="Won M."/>
            <person name="Lee C.-M."/>
            <person name="Woen H.-Y."/>
            <person name="Kwon S.-W."/>
        </authorList>
    </citation>
    <scope>NUCLEOTIDE SEQUENCE</scope>
    <source>
        <strain evidence="1">5116S-3</strain>
    </source>
</reference>
<dbReference type="InterPro" id="IPR026444">
    <property type="entry name" value="Secre_tail"/>
</dbReference>
<organism evidence="1 2">
    <name type="scientific">Hymenobacter cellulosilyticus</name>
    <dbReference type="NCBI Taxonomy" id="2932248"/>
    <lineage>
        <taxon>Bacteria</taxon>
        <taxon>Pseudomonadati</taxon>
        <taxon>Bacteroidota</taxon>
        <taxon>Cytophagia</taxon>
        <taxon>Cytophagales</taxon>
        <taxon>Hymenobacteraceae</taxon>
        <taxon>Hymenobacter</taxon>
    </lineage>
</organism>
<name>A0A8T9Q5X3_9BACT</name>
<dbReference type="KEGG" id="hcu:MUN79_22565"/>